<name>A0A1A8XEC5_9PROT</name>
<reference evidence="4" key="1">
    <citation type="submission" date="2016-06" db="EMBL/GenBank/DDBJ databases">
        <authorList>
            <person name="McIlroy S.J."/>
            <person name="Karst S.M."/>
            <person name="Albertsen M."/>
        </authorList>
    </citation>
    <scope>NUCLEOTIDE SEQUENCE [LARGE SCALE GENOMIC DNA]</scope>
</reference>
<proteinExistence type="predicted"/>
<keyword evidence="2" id="KW-0812">Transmembrane</keyword>
<keyword evidence="2" id="KW-0472">Membrane</keyword>
<evidence type="ECO:0000313" key="4">
    <source>
        <dbReference type="Proteomes" id="UP000199169"/>
    </source>
</evidence>
<evidence type="ECO:0000256" key="2">
    <source>
        <dbReference type="SAM" id="Phobius"/>
    </source>
</evidence>
<evidence type="ECO:0000256" key="1">
    <source>
        <dbReference type="SAM" id="MobiDB-lite"/>
    </source>
</evidence>
<dbReference type="Proteomes" id="UP000199169">
    <property type="component" value="Unassembled WGS sequence"/>
</dbReference>
<gene>
    <name evidence="3" type="ORF">ACCAA_10044</name>
</gene>
<sequence length="131" mass="13949">MNAYPDYSHHRRQGVAFTNHPHDHRSRPSSLTPGAGGTDDPAKAAHTGAFDEDALLAQTLALVLYAPPVILTGGLAMEKCFLQPVAMRIILMYTASVLASVAAVFFAGMQMTMELKGGSKAHESDGIDQPV</sequence>
<evidence type="ECO:0000313" key="3">
    <source>
        <dbReference type="EMBL" id="SBT03091.1"/>
    </source>
</evidence>
<dbReference type="STRING" id="1860102.ACCAA_10044"/>
<keyword evidence="4" id="KW-1185">Reference proteome</keyword>
<feature type="region of interest" description="Disordered" evidence="1">
    <location>
        <begin position="17"/>
        <end position="45"/>
    </location>
</feature>
<feature type="transmembrane region" description="Helical" evidence="2">
    <location>
        <begin position="89"/>
        <end position="109"/>
    </location>
</feature>
<dbReference type="RefSeq" id="WP_186405237.1">
    <property type="nucleotide sequence ID" value="NZ_FLQX01000001.1"/>
</dbReference>
<keyword evidence="2" id="KW-1133">Transmembrane helix</keyword>
<protein>
    <submittedName>
        <fullName evidence="3">Uncharacterized protein</fullName>
    </submittedName>
</protein>
<accession>A0A1A8XEC5</accession>
<feature type="transmembrane region" description="Helical" evidence="2">
    <location>
        <begin position="55"/>
        <end position="77"/>
    </location>
</feature>
<organism evidence="3 4">
    <name type="scientific">Candidatus Accumulibacter aalborgensis</name>
    <dbReference type="NCBI Taxonomy" id="1860102"/>
    <lineage>
        <taxon>Bacteria</taxon>
        <taxon>Pseudomonadati</taxon>
        <taxon>Pseudomonadota</taxon>
        <taxon>Betaproteobacteria</taxon>
        <taxon>Candidatus Accumulibacter</taxon>
    </lineage>
</organism>
<dbReference type="AlphaFoldDB" id="A0A1A8XEC5"/>
<dbReference type="EMBL" id="FLQX01000001">
    <property type="protein sequence ID" value="SBT03091.1"/>
    <property type="molecule type" value="Genomic_DNA"/>
</dbReference>